<dbReference type="PROSITE" id="PS51819">
    <property type="entry name" value="VOC"/>
    <property type="match status" value="2"/>
</dbReference>
<dbReference type="InterPro" id="IPR029068">
    <property type="entry name" value="Glyas_Bleomycin-R_OHBP_Dase"/>
</dbReference>
<feature type="domain" description="VOC" evidence="1">
    <location>
        <begin position="139"/>
        <end position="254"/>
    </location>
</feature>
<dbReference type="InterPro" id="IPR052164">
    <property type="entry name" value="Anthracycline_SecMetBiosynth"/>
</dbReference>
<dbReference type="PANTHER" id="PTHR33993:SF10">
    <property type="entry name" value="CONSERVED PROTEIN"/>
    <property type="match status" value="1"/>
</dbReference>
<dbReference type="InterPro" id="IPR004360">
    <property type="entry name" value="Glyas_Fos-R_dOase_dom"/>
</dbReference>
<dbReference type="AlphaFoldDB" id="A0A1G6H4A5"/>
<organism evidence="2 3">
    <name type="scientific">Raineyella antarctica</name>
    <dbReference type="NCBI Taxonomy" id="1577474"/>
    <lineage>
        <taxon>Bacteria</taxon>
        <taxon>Bacillati</taxon>
        <taxon>Actinomycetota</taxon>
        <taxon>Actinomycetes</taxon>
        <taxon>Propionibacteriales</taxon>
        <taxon>Propionibacteriaceae</taxon>
        <taxon>Raineyella</taxon>
    </lineage>
</organism>
<dbReference type="OrthoDB" id="9793039at2"/>
<dbReference type="Gene3D" id="3.10.180.10">
    <property type="entry name" value="2,3-Dihydroxybiphenyl 1,2-Dioxygenase, domain 1"/>
    <property type="match status" value="2"/>
</dbReference>
<dbReference type="SUPFAM" id="SSF54593">
    <property type="entry name" value="Glyoxalase/Bleomycin resistance protein/Dihydroxybiphenyl dioxygenase"/>
    <property type="match status" value="2"/>
</dbReference>
<dbReference type="InterPro" id="IPR037523">
    <property type="entry name" value="VOC_core"/>
</dbReference>
<evidence type="ECO:0000313" key="3">
    <source>
        <dbReference type="Proteomes" id="UP000199086"/>
    </source>
</evidence>
<accession>A0A1G6H4A5</accession>
<protein>
    <recommendedName>
        <fullName evidence="1">VOC domain-containing protein</fullName>
    </recommendedName>
</protein>
<sequence>MSENATPQGRPIWIDLTTTDADKARAFYSALFGWTYEDQGPDFGNYNMIKSGDAYIGGLMGRVPEMPAGPDAWTVYLQTPDAQATCDKAVANGGAVIVPPMPVGTSGTMGLVADPGHGATGFWQPSDFVGIEAFMVAGAPCWFELFTPAYDASLDFYREVFGWTVEPMADTDEFRYSTNGPESTATAGIGQATWLGEGQPAYWRTYLGATDVDETAKKILGLGGSVVSPVQDSPYGRFGEFMDDQGARFVVVTAPDA</sequence>
<reference evidence="2 3" key="1">
    <citation type="submission" date="2016-06" db="EMBL/GenBank/DDBJ databases">
        <authorList>
            <person name="Olsen C.W."/>
            <person name="Carey S."/>
            <person name="Hinshaw L."/>
            <person name="Karasin A.I."/>
        </authorList>
    </citation>
    <scope>NUCLEOTIDE SEQUENCE [LARGE SCALE GENOMIC DNA]</scope>
    <source>
        <strain evidence="2 3">LZ-22</strain>
    </source>
</reference>
<name>A0A1G6H4A5_9ACTN</name>
<proteinExistence type="predicted"/>
<evidence type="ECO:0000259" key="1">
    <source>
        <dbReference type="PROSITE" id="PS51819"/>
    </source>
</evidence>
<dbReference type="PANTHER" id="PTHR33993">
    <property type="entry name" value="GLYOXALASE-RELATED"/>
    <property type="match status" value="1"/>
</dbReference>
<dbReference type="STRING" id="1577474.GA0111570_10658"/>
<dbReference type="CDD" id="cd07247">
    <property type="entry name" value="SgaA_N_like"/>
    <property type="match status" value="2"/>
</dbReference>
<dbReference type="EMBL" id="FMYF01000006">
    <property type="protein sequence ID" value="SDB88256.1"/>
    <property type="molecule type" value="Genomic_DNA"/>
</dbReference>
<feature type="domain" description="VOC" evidence="1">
    <location>
        <begin position="10"/>
        <end position="125"/>
    </location>
</feature>
<dbReference type="Proteomes" id="UP000199086">
    <property type="component" value="Unassembled WGS sequence"/>
</dbReference>
<keyword evidence="3" id="KW-1185">Reference proteome</keyword>
<gene>
    <name evidence="2" type="ORF">GA0111570_10658</name>
</gene>
<dbReference type="Pfam" id="PF00903">
    <property type="entry name" value="Glyoxalase"/>
    <property type="match status" value="2"/>
</dbReference>
<dbReference type="RefSeq" id="WP_092610406.1">
    <property type="nucleotide sequence ID" value="NZ_FMYF01000006.1"/>
</dbReference>
<evidence type="ECO:0000313" key="2">
    <source>
        <dbReference type="EMBL" id="SDB88256.1"/>
    </source>
</evidence>